<proteinExistence type="predicted"/>
<feature type="compositionally biased region" description="Polar residues" evidence="2">
    <location>
        <begin position="154"/>
        <end position="163"/>
    </location>
</feature>
<evidence type="ECO:0000256" key="1">
    <source>
        <dbReference type="SAM" id="Coils"/>
    </source>
</evidence>
<accession>A0A8T0JGH0</accession>
<name>A0A8T0JGH0_PHAAN</name>
<feature type="coiled-coil region" evidence="1">
    <location>
        <begin position="278"/>
        <end position="305"/>
    </location>
</feature>
<evidence type="ECO:0000256" key="2">
    <source>
        <dbReference type="SAM" id="MobiDB-lite"/>
    </source>
</evidence>
<feature type="region of interest" description="Disordered" evidence="2">
    <location>
        <begin position="142"/>
        <end position="163"/>
    </location>
</feature>
<protein>
    <recommendedName>
        <fullName evidence="5">Chlororespiratory reduction 41</fullName>
    </recommendedName>
</protein>
<evidence type="ECO:0000313" key="4">
    <source>
        <dbReference type="Proteomes" id="UP000743370"/>
    </source>
</evidence>
<dbReference type="PANTHER" id="PTHR36719:SF1">
    <property type="entry name" value="PROTEIN CHLORORESPIRATORY REDUCTION 41, CHLOROPLASTIC"/>
    <property type="match status" value="1"/>
</dbReference>
<evidence type="ECO:0000313" key="3">
    <source>
        <dbReference type="EMBL" id="KAG2371837.1"/>
    </source>
</evidence>
<comment type="caution">
    <text evidence="3">The sequence shown here is derived from an EMBL/GenBank/DDBJ whole genome shotgun (WGS) entry which is preliminary data.</text>
</comment>
<keyword evidence="1" id="KW-0175">Coiled coil</keyword>
<gene>
    <name evidence="3" type="ORF">HKW66_Vig0239580</name>
</gene>
<reference evidence="3 4" key="1">
    <citation type="submission" date="2020-05" db="EMBL/GenBank/DDBJ databases">
        <title>Vigna angularis (adzuki bean) Var. LongXiaoDou No. 4 denovo assembly.</title>
        <authorList>
            <person name="Xiang H."/>
        </authorList>
    </citation>
    <scope>NUCLEOTIDE SEQUENCE [LARGE SCALE GENOMIC DNA]</scope>
    <source>
        <tissue evidence="3">Leaf</tissue>
    </source>
</reference>
<dbReference type="InterPro" id="IPR053351">
    <property type="entry name" value="Chloroplast_NDH_Assembly"/>
</dbReference>
<organism evidence="3 4">
    <name type="scientific">Phaseolus angularis</name>
    <name type="common">Azuki bean</name>
    <name type="synonym">Vigna angularis</name>
    <dbReference type="NCBI Taxonomy" id="3914"/>
    <lineage>
        <taxon>Eukaryota</taxon>
        <taxon>Viridiplantae</taxon>
        <taxon>Streptophyta</taxon>
        <taxon>Embryophyta</taxon>
        <taxon>Tracheophyta</taxon>
        <taxon>Spermatophyta</taxon>
        <taxon>Magnoliopsida</taxon>
        <taxon>eudicotyledons</taxon>
        <taxon>Gunneridae</taxon>
        <taxon>Pentapetalae</taxon>
        <taxon>rosids</taxon>
        <taxon>fabids</taxon>
        <taxon>Fabales</taxon>
        <taxon>Fabaceae</taxon>
        <taxon>Papilionoideae</taxon>
        <taxon>50 kb inversion clade</taxon>
        <taxon>NPAAA clade</taxon>
        <taxon>indigoferoid/millettioid clade</taxon>
        <taxon>Phaseoleae</taxon>
        <taxon>Vigna</taxon>
    </lineage>
</organism>
<evidence type="ECO:0008006" key="5">
    <source>
        <dbReference type="Google" id="ProtNLM"/>
    </source>
</evidence>
<sequence>MRELRQRPTPLKLSLCAPLAFRIKWAVVLDHHRSHSDRIRQANPQTESSTLCGGEGENGLPVGMKKTFGRNGALYAADAWAAPKSKSYDSMSWKCREKAEQVFTYPSLQLHIHSQKASNPSEFSIHSQPRKQFSIRCTSLESSPPEDDFLTPDPSFSTVNSEESFPIEKRRRSEIVRERRGKKLVQPEPPNFEIGWKRTKEIKQEVPVGYVIADFLEKLETLMGKQFGSTELLVKVGEIVAERAREEAEVLMDEGKVEERMVTELFRVLKLMEMDLAMVKAAVKEETLEERLEQAKARCRQAILVAYSF</sequence>
<dbReference type="PANTHER" id="PTHR36719">
    <property type="entry name" value="OS01G0676200 PROTEIN"/>
    <property type="match status" value="1"/>
</dbReference>
<dbReference type="EMBL" id="JABFOF010000011">
    <property type="protein sequence ID" value="KAG2371837.1"/>
    <property type="molecule type" value="Genomic_DNA"/>
</dbReference>
<dbReference type="AlphaFoldDB" id="A0A8T0JGH0"/>
<dbReference type="Proteomes" id="UP000743370">
    <property type="component" value="Unassembled WGS sequence"/>
</dbReference>